<sequence>MDDTFVRELEIDHVDKTTTLRFRQKLEGDVNCVVWDGAIVLAKYLERQCLKNSGFLENRSVIELGSGVGCVGIVAACLGANVLLTDLPQALPLLRQNVEENKSKLKGCVEIEALDWGSPCKINCTPDVILLAECIYYKEVVGSLVSTLRQLATEKTNIILCQELRDSQKQRECWKEFLENVKESFEVSFIPQTEQSLVYSSPEILILRLTKK</sequence>
<gene>
    <name evidence="1" type="ORF">ACAOBT_LOCUS1420</name>
    <name evidence="2" type="ORF">ACAOBT_LOCUS26030</name>
</gene>
<dbReference type="SUPFAM" id="SSF53335">
    <property type="entry name" value="S-adenosyl-L-methionine-dependent methyltransferases"/>
    <property type="match status" value="1"/>
</dbReference>
<dbReference type="PANTHER" id="PTHR14614">
    <property type="entry name" value="HEPATOCELLULAR CARCINOMA-ASSOCIATED ANTIGEN"/>
    <property type="match status" value="1"/>
</dbReference>
<dbReference type="EMBL" id="CAKOFQ010007438">
    <property type="protein sequence ID" value="CAH2001171.1"/>
    <property type="molecule type" value="Genomic_DNA"/>
</dbReference>
<dbReference type="Proteomes" id="UP001152888">
    <property type="component" value="Unassembled WGS sequence"/>
</dbReference>
<dbReference type="Pfam" id="PF10294">
    <property type="entry name" value="Methyltransf_16"/>
    <property type="match status" value="1"/>
</dbReference>
<reference evidence="2" key="1">
    <citation type="submission" date="2022-03" db="EMBL/GenBank/DDBJ databases">
        <authorList>
            <person name="Sayadi A."/>
        </authorList>
    </citation>
    <scope>NUCLEOTIDE SEQUENCE</scope>
</reference>
<proteinExistence type="predicted"/>
<dbReference type="GO" id="GO:0032991">
    <property type="term" value="C:protein-containing complex"/>
    <property type="evidence" value="ECO:0007669"/>
    <property type="project" value="TreeGrafter"/>
</dbReference>
<dbReference type="AlphaFoldDB" id="A0A9P0LTQ3"/>
<organism evidence="2 3">
    <name type="scientific">Acanthoscelides obtectus</name>
    <name type="common">Bean weevil</name>
    <name type="synonym">Bruchus obtectus</name>
    <dbReference type="NCBI Taxonomy" id="200917"/>
    <lineage>
        <taxon>Eukaryota</taxon>
        <taxon>Metazoa</taxon>
        <taxon>Ecdysozoa</taxon>
        <taxon>Arthropoda</taxon>
        <taxon>Hexapoda</taxon>
        <taxon>Insecta</taxon>
        <taxon>Pterygota</taxon>
        <taxon>Neoptera</taxon>
        <taxon>Endopterygota</taxon>
        <taxon>Coleoptera</taxon>
        <taxon>Polyphaga</taxon>
        <taxon>Cucujiformia</taxon>
        <taxon>Chrysomeloidea</taxon>
        <taxon>Chrysomelidae</taxon>
        <taxon>Bruchinae</taxon>
        <taxon>Bruchini</taxon>
        <taxon>Acanthoscelides</taxon>
    </lineage>
</organism>
<evidence type="ECO:0000313" key="1">
    <source>
        <dbReference type="EMBL" id="CAH1956120.1"/>
    </source>
</evidence>
<dbReference type="InterPro" id="IPR029063">
    <property type="entry name" value="SAM-dependent_MTases_sf"/>
</dbReference>
<comment type="caution">
    <text evidence="2">The sequence shown here is derived from an EMBL/GenBank/DDBJ whole genome shotgun (WGS) entry which is preliminary data.</text>
</comment>
<dbReference type="GO" id="GO:0005829">
    <property type="term" value="C:cytosol"/>
    <property type="evidence" value="ECO:0007669"/>
    <property type="project" value="TreeGrafter"/>
</dbReference>
<dbReference type="InterPro" id="IPR019410">
    <property type="entry name" value="Methyltransf_16"/>
</dbReference>
<dbReference type="PANTHER" id="PTHR14614:SF44">
    <property type="entry name" value="PROTEIN N-LYSINE METHYLTRANSFERASE METTL21D"/>
    <property type="match status" value="1"/>
</dbReference>
<protein>
    <submittedName>
        <fullName evidence="2">Uncharacterized protein</fullName>
    </submittedName>
</protein>
<name>A0A9P0LTQ3_ACAOB</name>
<dbReference type="Gene3D" id="3.40.50.150">
    <property type="entry name" value="Vaccinia Virus protein VP39"/>
    <property type="match status" value="1"/>
</dbReference>
<keyword evidence="3" id="KW-1185">Reference proteome</keyword>
<accession>A0A9P0LTQ3</accession>
<evidence type="ECO:0000313" key="2">
    <source>
        <dbReference type="EMBL" id="CAH2001171.1"/>
    </source>
</evidence>
<dbReference type="EMBL" id="CAKOFQ010006664">
    <property type="protein sequence ID" value="CAH1956120.1"/>
    <property type="molecule type" value="Genomic_DNA"/>
</dbReference>
<evidence type="ECO:0000313" key="3">
    <source>
        <dbReference type="Proteomes" id="UP001152888"/>
    </source>
</evidence>
<dbReference type="OrthoDB" id="413520at2759"/>